<dbReference type="Gene3D" id="3.30.70.2050">
    <property type="match status" value="1"/>
</dbReference>
<proteinExistence type="predicted"/>
<evidence type="ECO:0000256" key="1">
    <source>
        <dbReference type="SAM" id="MobiDB-lite"/>
    </source>
</evidence>
<dbReference type="PANTHER" id="PTHR41247">
    <property type="entry name" value="HTH-TYPE TRANSCRIPTIONAL REPRESSOR YCNK"/>
    <property type="match status" value="1"/>
</dbReference>
<reference evidence="2 3" key="1">
    <citation type="submission" date="2007-01" db="EMBL/GenBank/DDBJ databases">
        <authorList>
            <person name="Haygood M."/>
            <person name="Podell S."/>
            <person name="Anderson C."/>
            <person name="Hopkinson B."/>
            <person name="Roe K."/>
            <person name="Barbeau K."/>
            <person name="Gaasterland T."/>
            <person name="Ferriera S."/>
            <person name="Johnson J."/>
            <person name="Kravitz S."/>
            <person name="Beeson K."/>
            <person name="Sutton G."/>
            <person name="Rogers Y.-H."/>
            <person name="Friedman R."/>
            <person name="Frazier M."/>
            <person name="Venter J.C."/>
        </authorList>
    </citation>
    <scope>NUCLEOTIDE SEQUENCE [LARGE SCALE GENOMIC DNA]</scope>
    <source>
        <strain evidence="2 3">ATCC 23134</strain>
    </source>
</reference>
<keyword evidence="3" id="KW-1185">Reference proteome</keyword>
<comment type="caution">
    <text evidence="2">The sequence shown here is derived from an EMBL/GenBank/DDBJ whole genome shotgun (WGS) entry which is preliminary data.</text>
</comment>
<dbReference type="Pfam" id="PF05573">
    <property type="entry name" value="NosL"/>
    <property type="match status" value="1"/>
</dbReference>
<evidence type="ECO:0000313" key="3">
    <source>
        <dbReference type="Proteomes" id="UP000004095"/>
    </source>
</evidence>
<dbReference type="RefSeq" id="WP_002701078.1">
    <property type="nucleotide sequence ID" value="NZ_AAWS01000035.1"/>
</dbReference>
<feature type="region of interest" description="Disordered" evidence="1">
    <location>
        <begin position="26"/>
        <end position="57"/>
    </location>
</feature>
<dbReference type="AlphaFoldDB" id="A1ZTA2"/>
<dbReference type="eggNOG" id="COG4314">
    <property type="taxonomic scope" value="Bacteria"/>
</dbReference>
<dbReference type="InterPro" id="IPR008719">
    <property type="entry name" value="N2O_reductase_NosL"/>
</dbReference>
<dbReference type="SUPFAM" id="SSF160387">
    <property type="entry name" value="NosL/MerB-like"/>
    <property type="match status" value="1"/>
</dbReference>
<organism evidence="2 3">
    <name type="scientific">Microscilla marina ATCC 23134</name>
    <dbReference type="NCBI Taxonomy" id="313606"/>
    <lineage>
        <taxon>Bacteria</taxon>
        <taxon>Pseudomonadati</taxon>
        <taxon>Bacteroidota</taxon>
        <taxon>Cytophagia</taxon>
        <taxon>Cytophagales</taxon>
        <taxon>Microscillaceae</taxon>
        <taxon>Microscilla</taxon>
    </lineage>
</organism>
<gene>
    <name evidence="2" type="ORF">M23134_04602</name>
</gene>
<accession>A1ZTA2</accession>
<dbReference type="OrthoDB" id="982633at2"/>
<evidence type="ECO:0000313" key="2">
    <source>
        <dbReference type="EMBL" id="EAY26324.1"/>
    </source>
</evidence>
<dbReference type="Proteomes" id="UP000004095">
    <property type="component" value="Unassembled WGS sequence"/>
</dbReference>
<dbReference type="PROSITE" id="PS51257">
    <property type="entry name" value="PROKAR_LIPOPROTEIN"/>
    <property type="match status" value="1"/>
</dbReference>
<sequence>MKKYFLYVITALFLVACGGELDKKEGKHKHEEGTEHSHAKGDESHKHKDGTTHNHSKGKAAADCLHCGMPSAEFPKWKVKVTAKAGDIWYCSPRCMFISTLDKAKAPKEIQAIKVVEYYNTKPIDGKTAYYVTGSDILGPMGHDLVPLKDKAAADDFKKEHKGAKVLKFDEVTMETVKAMVGK</sequence>
<feature type="compositionally biased region" description="Basic and acidic residues" evidence="1">
    <location>
        <begin position="26"/>
        <end position="52"/>
    </location>
</feature>
<name>A1ZTA2_MICM2</name>
<dbReference type="PANTHER" id="PTHR41247:SF1">
    <property type="entry name" value="HTH-TYPE TRANSCRIPTIONAL REPRESSOR YCNK"/>
    <property type="match status" value="1"/>
</dbReference>
<dbReference type="EMBL" id="AAWS01000035">
    <property type="protein sequence ID" value="EAY26324.1"/>
    <property type="molecule type" value="Genomic_DNA"/>
</dbReference>
<protein>
    <submittedName>
        <fullName evidence="2">Involved in nitrous oxide reduction</fullName>
    </submittedName>
</protein>